<organism evidence="2 4">
    <name type="scientific">Planoprotostelium fungivorum</name>
    <dbReference type="NCBI Taxonomy" id="1890364"/>
    <lineage>
        <taxon>Eukaryota</taxon>
        <taxon>Amoebozoa</taxon>
        <taxon>Evosea</taxon>
        <taxon>Variosea</taxon>
        <taxon>Cavosteliida</taxon>
        <taxon>Cavosteliaceae</taxon>
        <taxon>Planoprotostelium</taxon>
    </lineage>
</organism>
<evidence type="ECO:0000256" key="1">
    <source>
        <dbReference type="SAM" id="MobiDB-lite"/>
    </source>
</evidence>
<evidence type="ECO:0000313" key="4">
    <source>
        <dbReference type="Proteomes" id="UP000241769"/>
    </source>
</evidence>
<reference evidence="2 4" key="1">
    <citation type="journal article" date="2018" name="Genome Biol. Evol.">
        <title>Multiple Roots of Fruiting Body Formation in Amoebozoa.</title>
        <authorList>
            <person name="Hillmann F."/>
            <person name="Forbes G."/>
            <person name="Novohradska S."/>
            <person name="Ferling I."/>
            <person name="Riege K."/>
            <person name="Groth M."/>
            <person name="Westermann M."/>
            <person name="Marz M."/>
            <person name="Spaller T."/>
            <person name="Winckler T."/>
            <person name="Schaap P."/>
            <person name="Glockner G."/>
        </authorList>
    </citation>
    <scope>NUCLEOTIDE SEQUENCE [LARGE SCALE GENOMIC DNA]</scope>
    <source>
        <strain evidence="2 4">Jena</strain>
    </source>
</reference>
<evidence type="ECO:0000313" key="2">
    <source>
        <dbReference type="EMBL" id="PRP82535.1"/>
    </source>
</evidence>
<accession>A0A2P6NF33</accession>
<name>A0A2P6NF33_9EUKA</name>
<comment type="caution">
    <text evidence="2">The sequence shown here is derived from an EMBL/GenBank/DDBJ whole genome shotgun (WGS) entry which is preliminary data.</text>
</comment>
<feature type="compositionally biased region" description="Basic residues" evidence="1">
    <location>
        <begin position="196"/>
        <end position="208"/>
    </location>
</feature>
<feature type="compositionally biased region" description="Acidic residues" evidence="1">
    <location>
        <begin position="177"/>
        <end position="192"/>
    </location>
</feature>
<protein>
    <submittedName>
        <fullName evidence="2">Uncharacterized protein</fullName>
    </submittedName>
</protein>
<keyword evidence="4" id="KW-1185">Reference proteome</keyword>
<feature type="compositionally biased region" description="Basic residues" evidence="1">
    <location>
        <begin position="161"/>
        <end position="171"/>
    </location>
</feature>
<feature type="region of interest" description="Disordered" evidence="1">
    <location>
        <begin position="161"/>
        <end position="214"/>
    </location>
</feature>
<sequence>MQGSRALRLNNVAAEQLLNRRCQGPPCAEDKKAEFPILCVDGSIYPRCIDGEATVVYHLFSEEDKSHGGNCPLDAEAVEAFLEQQKLTYTCEAWTQTLKSQETHVHIKMPPSRAVLNGYRGPLRFLVLLFVQGTLAGSCFSDTFFLHSKMVQFKDKSIVKGRRARHNKKKTPRDCSDLEDSASCDGSSDEEEEVKKRRWSPPKRNIKRARVEQPETVDVVPSHPHMDMHITSPTLSNSSAMSSPTESDNELDPIFVQPEEPQDIMQFLDLLSMPLMVPTCTEPTLFPSFLTDNWIFGQELANADGSHWI</sequence>
<dbReference type="EMBL" id="MDYQ01000101">
    <property type="protein sequence ID" value="PRP82535.1"/>
    <property type="molecule type" value="Genomic_DNA"/>
</dbReference>
<proteinExistence type="predicted"/>
<dbReference type="InParanoid" id="A0A2P6NF33"/>
<gene>
    <name evidence="3" type="ORF">PROFUN_02711</name>
    <name evidence="2" type="ORF">PROFUN_10105</name>
</gene>
<evidence type="ECO:0000313" key="3">
    <source>
        <dbReference type="EMBL" id="PRP87974.1"/>
    </source>
</evidence>
<dbReference type="EMBL" id="MDYQ01000016">
    <property type="protein sequence ID" value="PRP87974.1"/>
    <property type="molecule type" value="Genomic_DNA"/>
</dbReference>
<dbReference type="AlphaFoldDB" id="A0A2P6NF33"/>
<dbReference type="Proteomes" id="UP000241769">
    <property type="component" value="Unassembled WGS sequence"/>
</dbReference>